<dbReference type="InterPro" id="IPR034744">
    <property type="entry name" value="RH2"/>
</dbReference>
<dbReference type="OrthoDB" id="10256043at2759"/>
<keyword evidence="3" id="KW-0963">Cytoplasm</keyword>
<name>A0A3P7KF05_STRVU</name>
<dbReference type="GO" id="GO:0005078">
    <property type="term" value="F:MAP-kinase scaffold activity"/>
    <property type="evidence" value="ECO:0007669"/>
    <property type="project" value="InterPro"/>
</dbReference>
<dbReference type="PANTHER" id="PTHR13886:SF4">
    <property type="entry name" value="JNK-INTERACTING PROTEIN 3"/>
    <property type="match status" value="1"/>
</dbReference>
<reference evidence="7 8" key="1">
    <citation type="submission" date="2018-11" db="EMBL/GenBank/DDBJ databases">
        <authorList>
            <consortium name="Pathogen Informatics"/>
        </authorList>
    </citation>
    <scope>NUCLEOTIDE SEQUENCE [LARGE SCALE GENOMIC DNA]</scope>
</reference>
<dbReference type="GO" id="GO:0005737">
    <property type="term" value="C:cytoplasm"/>
    <property type="evidence" value="ECO:0007669"/>
    <property type="project" value="UniProtKB-SubCell"/>
</dbReference>
<dbReference type="GO" id="GO:0019894">
    <property type="term" value="F:kinesin binding"/>
    <property type="evidence" value="ECO:0007669"/>
    <property type="project" value="TreeGrafter"/>
</dbReference>
<dbReference type="InterPro" id="IPR039911">
    <property type="entry name" value="JIP3/JIP4"/>
</dbReference>
<dbReference type="PROSITE" id="PS51777">
    <property type="entry name" value="RH2"/>
    <property type="match status" value="1"/>
</dbReference>
<evidence type="ECO:0000256" key="1">
    <source>
        <dbReference type="ARBA" id="ARBA00004496"/>
    </source>
</evidence>
<proteinExistence type="inferred from homology"/>
<evidence type="ECO:0000256" key="5">
    <source>
        <dbReference type="SAM" id="Coils"/>
    </source>
</evidence>
<comment type="subcellular location">
    <subcellularLocation>
        <location evidence="1">Cytoplasm</location>
    </subcellularLocation>
</comment>
<dbReference type="GO" id="GO:0008432">
    <property type="term" value="F:JUN kinase binding"/>
    <property type="evidence" value="ECO:0007669"/>
    <property type="project" value="TreeGrafter"/>
</dbReference>
<keyword evidence="4 5" id="KW-0175">Coiled coil</keyword>
<dbReference type="GO" id="GO:0030159">
    <property type="term" value="F:signaling receptor complex adaptor activity"/>
    <property type="evidence" value="ECO:0007669"/>
    <property type="project" value="TreeGrafter"/>
</dbReference>
<dbReference type="GO" id="GO:0016192">
    <property type="term" value="P:vesicle-mediated transport"/>
    <property type="evidence" value="ECO:0007669"/>
    <property type="project" value="TreeGrafter"/>
</dbReference>
<dbReference type="EMBL" id="UYYB01013474">
    <property type="protein sequence ID" value="VDM69765.1"/>
    <property type="molecule type" value="Genomic_DNA"/>
</dbReference>
<comment type="similarity">
    <text evidence="2">Belongs to the JIP scaffold family.</text>
</comment>
<protein>
    <recommendedName>
        <fullName evidence="6">RH2 domain-containing protein</fullName>
    </recommendedName>
</protein>
<sequence length="146" mass="17219">MGREVENLIKENMELLDMKNALNIVKNDLIARVDELSSENAILRDEVHSFEMVRVKMGDNIAKLEEELKTVKQKLAEKEAEEEEEVPLAQRKRFTRMEMQRVLIDRNMYKEKLMELEESLKWTEMQRARKLQAQSSAPKKGGIWDL</sequence>
<accession>A0A3P7KF05</accession>
<dbReference type="Proteomes" id="UP000270094">
    <property type="component" value="Unassembled WGS sequence"/>
</dbReference>
<evidence type="ECO:0000313" key="8">
    <source>
        <dbReference type="Proteomes" id="UP000270094"/>
    </source>
</evidence>
<evidence type="ECO:0000256" key="2">
    <source>
        <dbReference type="ARBA" id="ARBA00009866"/>
    </source>
</evidence>
<evidence type="ECO:0000256" key="4">
    <source>
        <dbReference type="ARBA" id="ARBA00023054"/>
    </source>
</evidence>
<dbReference type="PANTHER" id="PTHR13886">
    <property type="entry name" value="JNK/SAPK-ASSOCIATED PROTEIN"/>
    <property type="match status" value="1"/>
</dbReference>
<dbReference type="Pfam" id="PF16471">
    <property type="entry name" value="JIP_LZII"/>
    <property type="match status" value="1"/>
</dbReference>
<evidence type="ECO:0000313" key="7">
    <source>
        <dbReference type="EMBL" id="VDM69765.1"/>
    </source>
</evidence>
<dbReference type="AlphaFoldDB" id="A0A3P7KF05"/>
<keyword evidence="8" id="KW-1185">Reference proteome</keyword>
<feature type="coiled-coil region" evidence="5">
    <location>
        <begin position="26"/>
        <end position="126"/>
    </location>
</feature>
<gene>
    <name evidence="7" type="ORF">SVUK_LOCUS4763</name>
</gene>
<feature type="domain" description="RH2" evidence="6">
    <location>
        <begin position="91"/>
        <end position="146"/>
    </location>
</feature>
<dbReference type="Gene3D" id="1.20.5.1000">
    <property type="entry name" value="arf6 gtpase in complex with a specific effector, jip4"/>
    <property type="match status" value="1"/>
</dbReference>
<dbReference type="FunFam" id="1.20.5.1000:FF:000001">
    <property type="entry name" value="C-Jun-amino-terminal kinase-interacting protein 3 isoform X2"/>
    <property type="match status" value="1"/>
</dbReference>
<evidence type="ECO:0000256" key="3">
    <source>
        <dbReference type="ARBA" id="ARBA00022490"/>
    </source>
</evidence>
<evidence type="ECO:0000259" key="6">
    <source>
        <dbReference type="PROSITE" id="PS51777"/>
    </source>
</evidence>
<dbReference type="InterPro" id="IPR032486">
    <property type="entry name" value="JIP_LZII"/>
</dbReference>
<organism evidence="7 8">
    <name type="scientific">Strongylus vulgaris</name>
    <name type="common">Blood worm</name>
    <dbReference type="NCBI Taxonomy" id="40348"/>
    <lineage>
        <taxon>Eukaryota</taxon>
        <taxon>Metazoa</taxon>
        <taxon>Ecdysozoa</taxon>
        <taxon>Nematoda</taxon>
        <taxon>Chromadorea</taxon>
        <taxon>Rhabditida</taxon>
        <taxon>Rhabditina</taxon>
        <taxon>Rhabditomorpha</taxon>
        <taxon>Strongyloidea</taxon>
        <taxon>Strongylidae</taxon>
        <taxon>Strongylus</taxon>
    </lineage>
</organism>